<evidence type="ECO:0000256" key="3">
    <source>
        <dbReference type="ARBA" id="ARBA00023125"/>
    </source>
</evidence>
<dbReference type="GO" id="GO:0003677">
    <property type="term" value="F:DNA binding"/>
    <property type="evidence" value="ECO:0007669"/>
    <property type="project" value="UniProtKB-KW"/>
</dbReference>
<dbReference type="Gene3D" id="3.40.190.10">
    <property type="entry name" value="Periplasmic binding protein-like II"/>
    <property type="match status" value="2"/>
</dbReference>
<dbReference type="InterPro" id="IPR036388">
    <property type="entry name" value="WH-like_DNA-bd_sf"/>
</dbReference>
<dbReference type="SUPFAM" id="SSF46785">
    <property type="entry name" value="Winged helix' DNA-binding domain"/>
    <property type="match status" value="1"/>
</dbReference>
<dbReference type="InterPro" id="IPR005119">
    <property type="entry name" value="LysR_subst-bd"/>
</dbReference>
<name>A0A9X1NL80_9ACTN</name>
<keyword evidence="2" id="KW-0805">Transcription regulation</keyword>
<dbReference type="Pfam" id="PF00126">
    <property type="entry name" value="HTH_1"/>
    <property type="match status" value="1"/>
</dbReference>
<evidence type="ECO:0000313" key="6">
    <source>
        <dbReference type="EMBL" id="MCD5315766.1"/>
    </source>
</evidence>
<evidence type="ECO:0000313" key="7">
    <source>
        <dbReference type="Proteomes" id="UP001138997"/>
    </source>
</evidence>
<dbReference type="PRINTS" id="PR00039">
    <property type="entry name" value="HTHLYSR"/>
</dbReference>
<dbReference type="EMBL" id="JAJOMB010000024">
    <property type="protein sequence ID" value="MCD5315766.1"/>
    <property type="molecule type" value="Genomic_DNA"/>
</dbReference>
<dbReference type="GO" id="GO:0032993">
    <property type="term" value="C:protein-DNA complex"/>
    <property type="evidence" value="ECO:0007669"/>
    <property type="project" value="TreeGrafter"/>
</dbReference>
<comment type="similarity">
    <text evidence="1">Belongs to the LysR transcriptional regulatory family.</text>
</comment>
<comment type="caution">
    <text evidence="6">The sequence shown here is derived from an EMBL/GenBank/DDBJ whole genome shotgun (WGS) entry which is preliminary data.</text>
</comment>
<evidence type="ECO:0000256" key="2">
    <source>
        <dbReference type="ARBA" id="ARBA00023015"/>
    </source>
</evidence>
<accession>A0A9X1NL80</accession>
<proteinExistence type="inferred from homology"/>
<dbReference type="SUPFAM" id="SSF53850">
    <property type="entry name" value="Periplasmic binding protein-like II"/>
    <property type="match status" value="1"/>
</dbReference>
<dbReference type="Proteomes" id="UP001138997">
    <property type="component" value="Unassembled WGS sequence"/>
</dbReference>
<dbReference type="AlphaFoldDB" id="A0A9X1NL80"/>
<feature type="domain" description="HTH lysR-type" evidence="5">
    <location>
        <begin position="4"/>
        <end position="61"/>
    </location>
</feature>
<keyword evidence="7" id="KW-1185">Reference proteome</keyword>
<sequence>MADPDLRLLRYFVAVAEERNLTRAAERLLITQPALSRAIQSLERAVGVDLLIRRPRGLELTAAGQSLLESARDLDARMSAALQNAREAERPRLKVSVHICDVSLAAELCAFEPEIDFSSDDTREQADHLRSGRHQVALLRDQFDEPGVTQHLLLTEPRTVILPARHALADRECIELDELLDEPITTWARMSVAEAAHWAAADENGREWRSGPTVTTPGEVLAAVRLEQAIAFYPWSTAPPGTALPGLISREVKGVSPSKLWVGHRAADRSPAVTEFLECLLG</sequence>
<evidence type="ECO:0000256" key="1">
    <source>
        <dbReference type="ARBA" id="ARBA00009437"/>
    </source>
</evidence>
<keyword evidence="4" id="KW-0804">Transcription</keyword>
<dbReference type="InterPro" id="IPR036390">
    <property type="entry name" value="WH_DNA-bd_sf"/>
</dbReference>
<dbReference type="Gene3D" id="1.10.10.10">
    <property type="entry name" value="Winged helix-like DNA-binding domain superfamily/Winged helix DNA-binding domain"/>
    <property type="match status" value="1"/>
</dbReference>
<gene>
    <name evidence="6" type="ORF">LR394_33205</name>
</gene>
<dbReference type="PANTHER" id="PTHR30346">
    <property type="entry name" value="TRANSCRIPTIONAL DUAL REGULATOR HCAR-RELATED"/>
    <property type="match status" value="1"/>
</dbReference>
<dbReference type="Pfam" id="PF03466">
    <property type="entry name" value="LysR_substrate"/>
    <property type="match status" value="1"/>
</dbReference>
<dbReference type="RefSeq" id="WP_231448586.1">
    <property type="nucleotide sequence ID" value="NZ_JAJOMB010000024.1"/>
</dbReference>
<evidence type="ECO:0000259" key="5">
    <source>
        <dbReference type="PROSITE" id="PS50931"/>
    </source>
</evidence>
<dbReference type="InterPro" id="IPR000847">
    <property type="entry name" value="LysR_HTH_N"/>
</dbReference>
<dbReference type="GO" id="GO:0003700">
    <property type="term" value="F:DNA-binding transcription factor activity"/>
    <property type="evidence" value="ECO:0007669"/>
    <property type="project" value="InterPro"/>
</dbReference>
<evidence type="ECO:0000256" key="4">
    <source>
        <dbReference type="ARBA" id="ARBA00023163"/>
    </source>
</evidence>
<dbReference type="FunFam" id="1.10.10.10:FF:000001">
    <property type="entry name" value="LysR family transcriptional regulator"/>
    <property type="match status" value="1"/>
</dbReference>
<dbReference type="PROSITE" id="PS50931">
    <property type="entry name" value="HTH_LYSR"/>
    <property type="match status" value="1"/>
</dbReference>
<dbReference type="PANTHER" id="PTHR30346:SF0">
    <property type="entry name" value="HCA OPERON TRANSCRIPTIONAL ACTIVATOR HCAR"/>
    <property type="match status" value="1"/>
</dbReference>
<keyword evidence="3" id="KW-0238">DNA-binding</keyword>
<reference evidence="6" key="1">
    <citation type="submission" date="2021-11" db="EMBL/GenBank/DDBJ databases">
        <title>Streptomyces corallinus and Kineosporia corallina sp. nov., two new coral-derived marine actinobacteria.</title>
        <authorList>
            <person name="Buangrab K."/>
            <person name="Sutthacheep M."/>
            <person name="Yeemin T."/>
            <person name="Harunari E."/>
            <person name="Igarashi Y."/>
            <person name="Sripreechasak P."/>
            <person name="Kanchanasin P."/>
            <person name="Tanasupawat S."/>
            <person name="Phongsopitanun W."/>
        </authorList>
    </citation>
    <scope>NUCLEOTIDE SEQUENCE</scope>
    <source>
        <strain evidence="6">JCM 31032</strain>
    </source>
</reference>
<organism evidence="6 7">
    <name type="scientific">Kineosporia babensis</name>
    <dbReference type="NCBI Taxonomy" id="499548"/>
    <lineage>
        <taxon>Bacteria</taxon>
        <taxon>Bacillati</taxon>
        <taxon>Actinomycetota</taxon>
        <taxon>Actinomycetes</taxon>
        <taxon>Kineosporiales</taxon>
        <taxon>Kineosporiaceae</taxon>
        <taxon>Kineosporia</taxon>
    </lineage>
</organism>
<protein>
    <submittedName>
        <fullName evidence="6">LysR family transcriptional regulator</fullName>
    </submittedName>
</protein>